<name>A0AAD3P393_NEPGR</name>
<dbReference type="AlphaFoldDB" id="A0AAD3P393"/>
<keyword evidence="5" id="KW-1185">Reference proteome</keyword>
<organism evidence="4 5">
    <name type="scientific">Nepenthes gracilis</name>
    <name type="common">Slender pitcher plant</name>
    <dbReference type="NCBI Taxonomy" id="150966"/>
    <lineage>
        <taxon>Eukaryota</taxon>
        <taxon>Viridiplantae</taxon>
        <taxon>Streptophyta</taxon>
        <taxon>Embryophyta</taxon>
        <taxon>Tracheophyta</taxon>
        <taxon>Spermatophyta</taxon>
        <taxon>Magnoliopsida</taxon>
        <taxon>eudicotyledons</taxon>
        <taxon>Gunneridae</taxon>
        <taxon>Pentapetalae</taxon>
        <taxon>Caryophyllales</taxon>
        <taxon>Nepenthaceae</taxon>
        <taxon>Nepenthes</taxon>
    </lineage>
</organism>
<evidence type="ECO:0000313" key="5">
    <source>
        <dbReference type="Proteomes" id="UP001279734"/>
    </source>
</evidence>
<protein>
    <submittedName>
        <fullName evidence="4">Uncharacterized protein</fullName>
    </submittedName>
</protein>
<evidence type="ECO:0000313" key="4">
    <source>
        <dbReference type="EMBL" id="GMG98196.1"/>
    </source>
</evidence>
<dbReference type="GO" id="GO:0080043">
    <property type="term" value="F:quercetin 3-O-glucosyltransferase activity"/>
    <property type="evidence" value="ECO:0007669"/>
    <property type="project" value="TreeGrafter"/>
</dbReference>
<comment type="similarity">
    <text evidence="1">Belongs to the UDP-glycosyltransferase family.</text>
</comment>
<dbReference type="PANTHER" id="PTHR11926:SF774">
    <property type="entry name" value="UDP-GLYCOSYLTRANSFERASE 85A1-RELATED"/>
    <property type="match status" value="1"/>
</dbReference>
<dbReference type="CDD" id="cd03784">
    <property type="entry name" value="GT1_Gtf-like"/>
    <property type="match status" value="1"/>
</dbReference>
<dbReference type="Pfam" id="PF00201">
    <property type="entry name" value="UDPGT"/>
    <property type="match status" value="1"/>
</dbReference>
<reference evidence="4" key="1">
    <citation type="submission" date="2023-05" db="EMBL/GenBank/DDBJ databases">
        <title>Nepenthes gracilis genome sequencing.</title>
        <authorList>
            <person name="Fukushima K."/>
        </authorList>
    </citation>
    <scope>NUCLEOTIDE SEQUENCE</scope>
    <source>
        <strain evidence="4">SING2019-196</strain>
    </source>
</reference>
<keyword evidence="3" id="KW-0808">Transferase</keyword>
<dbReference type="Gene3D" id="3.40.50.2000">
    <property type="entry name" value="Glycogen Phosphorylase B"/>
    <property type="match status" value="2"/>
</dbReference>
<dbReference type="EMBL" id="BSYO01000001">
    <property type="protein sequence ID" value="GMG98196.1"/>
    <property type="molecule type" value="Genomic_DNA"/>
</dbReference>
<gene>
    <name evidence="4" type="ORF">Nepgr_000036</name>
</gene>
<evidence type="ECO:0000256" key="3">
    <source>
        <dbReference type="ARBA" id="ARBA00022679"/>
    </source>
</evidence>
<comment type="caution">
    <text evidence="4">The sequence shown here is derived from an EMBL/GenBank/DDBJ whole genome shotgun (WGS) entry which is preliminary data.</text>
</comment>
<dbReference type="PANTHER" id="PTHR11926">
    <property type="entry name" value="GLUCOSYL/GLUCURONOSYL TRANSFERASES"/>
    <property type="match status" value="1"/>
</dbReference>
<keyword evidence="2" id="KW-0328">Glycosyltransferase</keyword>
<proteinExistence type="inferred from homology"/>
<dbReference type="Proteomes" id="UP001279734">
    <property type="component" value="Unassembled WGS sequence"/>
</dbReference>
<dbReference type="GO" id="GO:0080044">
    <property type="term" value="F:quercetin 7-O-glucosyltransferase activity"/>
    <property type="evidence" value="ECO:0007669"/>
    <property type="project" value="TreeGrafter"/>
</dbReference>
<dbReference type="InterPro" id="IPR002213">
    <property type="entry name" value="UDP_glucos_trans"/>
</dbReference>
<dbReference type="FunFam" id="3.40.50.2000:FF:000152">
    <property type="entry name" value="Glycosyltransferase"/>
    <property type="match status" value="1"/>
</dbReference>
<accession>A0AAD3P393</accession>
<evidence type="ECO:0000256" key="2">
    <source>
        <dbReference type="ARBA" id="ARBA00022676"/>
    </source>
</evidence>
<sequence>MSSDEVGIPTAGHLVAMPYPGRGHVNPMLNLCKLLASRATQILITFVVTEEWRGFLSSESTPANVRFGTLPQVIPSEVGRAADFHGFIEAVLTKLEAPFEQLVDSLEPPATAIIYDTYLLWMVGLGNRRNMPVASLFTMSASVFSVFFHYDLLVRNGHFPADVSERGSEPVDYIPGLPPTTIANLPTIFCGDGRKTLHRALEAVSSVLRAQYLLFISVHELESQVIDSLKSKFTLPIYPIGPMIPFFDHEKSSDTDIHTNQSYLRWLDSQPKSSVLYVSMGSFLSVSSAQMDEIVGGIRDSGVRYMWVTRGDTSRFKDGAGEMGCLVSWCDQLKVLCHPSVGGFWTHCGWNSTSEGVFAGVPMLTYPIFWDQMPNSKMIVEDWKIGWTVRKNGGPENLVKRNEIAEIVRNFMDLGSQERGKMEKRAKRLQGICKGAIADGGSAASNLLAFIQETSRCQPKPRPQV</sequence>
<dbReference type="SUPFAM" id="SSF53756">
    <property type="entry name" value="UDP-Glycosyltransferase/glycogen phosphorylase"/>
    <property type="match status" value="1"/>
</dbReference>
<evidence type="ECO:0000256" key="1">
    <source>
        <dbReference type="ARBA" id="ARBA00009995"/>
    </source>
</evidence>